<dbReference type="RefSeq" id="XP_013754838.1">
    <property type="nucleotide sequence ID" value="XM_013899384.1"/>
</dbReference>
<dbReference type="SUPFAM" id="SSF48403">
    <property type="entry name" value="Ankyrin repeat"/>
    <property type="match status" value="1"/>
</dbReference>
<gene>
    <name evidence="6" type="ORF">AMSG_09113</name>
</gene>
<dbReference type="Pfam" id="PF00536">
    <property type="entry name" value="SAM_1"/>
    <property type="match status" value="1"/>
</dbReference>
<feature type="domain" description="SAM" evidence="5">
    <location>
        <begin position="490"/>
        <end position="555"/>
    </location>
</feature>
<dbReference type="STRING" id="461836.A0A0L0DKP2"/>
<dbReference type="Gene3D" id="1.10.150.50">
    <property type="entry name" value="Transcription Factor, Ets-1"/>
    <property type="match status" value="1"/>
</dbReference>
<dbReference type="EMBL" id="GL349477">
    <property type="protein sequence ID" value="KNC52944.1"/>
    <property type="molecule type" value="Genomic_DNA"/>
</dbReference>
<dbReference type="SMART" id="SM00454">
    <property type="entry name" value="SAM"/>
    <property type="match status" value="1"/>
</dbReference>
<dbReference type="OMA" id="NDERAVH"/>
<evidence type="ECO:0000256" key="4">
    <source>
        <dbReference type="SAM" id="MobiDB-lite"/>
    </source>
</evidence>
<feature type="repeat" description="ANK" evidence="3">
    <location>
        <begin position="38"/>
        <end position="70"/>
    </location>
</feature>
<dbReference type="GeneID" id="25567641"/>
<feature type="compositionally biased region" description="Low complexity" evidence="4">
    <location>
        <begin position="446"/>
        <end position="469"/>
    </location>
</feature>
<dbReference type="PROSITE" id="PS50297">
    <property type="entry name" value="ANK_REP_REGION"/>
    <property type="match status" value="3"/>
</dbReference>
<sequence>MSSGSELCELISQKRGDEALRLVQSKALGLAAVNGSKDGWTALHSAVFVGHTTLVSALIAAGADVTAVNPRGETALHLAAAENKVAIVKMLLRALADRSPPPPPTATTVTAKGHNPLYAAVAGRATDAAMILLDPAAHSLRLVGGRLGLDVVDRHGRTALMAAARIGDASLCHAIIQAAADEADMMGKRVGVGLDLVDSNGRTALHWGVKSKVVASIAGAFAAANGPLDAADDKSATVLMYVCVVGDVVAATALLNAGASTAPRNATGNTALHLAAKHNQAAVVEALLAAGADPLVENTAGKRPGALTADSAVERALRDAAQAAADAAAAAAAAEAASASCADPSPSLTLGTLSTLPSSSSLSLSGDPSLDVLGGSSRPAKRQKIDHVPASPSVASTSLTFSQALELTTATMLGVAATISDASIATISSMPPSRKRARSPDNVQLPAVPSSATGVSVSPAPSSSNSSIPAQLSMGLSMMSLPSDSSPPRSPEPAASSLAAILDTLGVSHVLPLLRAEEVDLAALSLLNESDLKELGIAMGTRKKLLAYIRANPSSLAMQQP</sequence>
<dbReference type="SMART" id="SM00248">
    <property type="entry name" value="ANK"/>
    <property type="match status" value="7"/>
</dbReference>
<dbReference type="InterPro" id="IPR001660">
    <property type="entry name" value="SAM"/>
</dbReference>
<evidence type="ECO:0000313" key="6">
    <source>
        <dbReference type="EMBL" id="KNC52944.1"/>
    </source>
</evidence>
<evidence type="ECO:0000256" key="3">
    <source>
        <dbReference type="PROSITE-ProRule" id="PRU00023"/>
    </source>
</evidence>
<dbReference type="eggNOG" id="KOG0504">
    <property type="taxonomic scope" value="Eukaryota"/>
</dbReference>
<name>A0A0L0DKP2_THETB</name>
<dbReference type="Proteomes" id="UP000054408">
    <property type="component" value="Unassembled WGS sequence"/>
</dbReference>
<organism evidence="6 7">
    <name type="scientific">Thecamonas trahens ATCC 50062</name>
    <dbReference type="NCBI Taxonomy" id="461836"/>
    <lineage>
        <taxon>Eukaryota</taxon>
        <taxon>Apusozoa</taxon>
        <taxon>Apusomonadida</taxon>
        <taxon>Apusomonadidae</taxon>
        <taxon>Thecamonas</taxon>
    </lineage>
</organism>
<dbReference type="SUPFAM" id="SSF47769">
    <property type="entry name" value="SAM/Pointed domain"/>
    <property type="match status" value="1"/>
</dbReference>
<feature type="compositionally biased region" description="Low complexity" evidence="4">
    <location>
        <begin position="358"/>
        <end position="377"/>
    </location>
</feature>
<keyword evidence="7" id="KW-1185">Reference proteome</keyword>
<keyword evidence="2 3" id="KW-0040">ANK repeat</keyword>
<dbReference type="InterPro" id="IPR002110">
    <property type="entry name" value="Ankyrin_rpt"/>
</dbReference>
<evidence type="ECO:0000259" key="5">
    <source>
        <dbReference type="SMART" id="SM00454"/>
    </source>
</evidence>
<dbReference type="Pfam" id="PF12796">
    <property type="entry name" value="Ank_2"/>
    <property type="match status" value="2"/>
</dbReference>
<feature type="region of interest" description="Disordered" evidence="4">
    <location>
        <begin position="429"/>
        <end position="469"/>
    </location>
</feature>
<evidence type="ECO:0000256" key="1">
    <source>
        <dbReference type="ARBA" id="ARBA00022737"/>
    </source>
</evidence>
<dbReference type="PROSITE" id="PS50088">
    <property type="entry name" value="ANK_REPEAT"/>
    <property type="match status" value="3"/>
</dbReference>
<dbReference type="InterPro" id="IPR013761">
    <property type="entry name" value="SAM/pointed_sf"/>
</dbReference>
<dbReference type="PANTHER" id="PTHR24198:SF165">
    <property type="entry name" value="ANKYRIN REPEAT-CONTAINING PROTEIN-RELATED"/>
    <property type="match status" value="1"/>
</dbReference>
<reference evidence="6 7" key="1">
    <citation type="submission" date="2010-05" db="EMBL/GenBank/DDBJ databases">
        <title>The Genome Sequence of Thecamonas trahens ATCC 50062.</title>
        <authorList>
            <consortium name="The Broad Institute Genome Sequencing Platform"/>
            <person name="Russ C."/>
            <person name="Cuomo C."/>
            <person name="Shea T."/>
            <person name="Young S.K."/>
            <person name="Zeng Q."/>
            <person name="Koehrsen M."/>
            <person name="Haas B."/>
            <person name="Borodovsky M."/>
            <person name="Guigo R."/>
            <person name="Alvarado L."/>
            <person name="Berlin A."/>
            <person name="Bochicchio J."/>
            <person name="Borenstein D."/>
            <person name="Chapman S."/>
            <person name="Chen Z."/>
            <person name="Freedman E."/>
            <person name="Gellesch M."/>
            <person name="Goldberg J."/>
            <person name="Griggs A."/>
            <person name="Gujja S."/>
            <person name="Heilman E."/>
            <person name="Heiman D."/>
            <person name="Hepburn T."/>
            <person name="Howarth C."/>
            <person name="Jen D."/>
            <person name="Larson L."/>
            <person name="Mehta T."/>
            <person name="Park D."/>
            <person name="Pearson M."/>
            <person name="Roberts A."/>
            <person name="Saif S."/>
            <person name="Shenoy N."/>
            <person name="Sisk P."/>
            <person name="Stolte C."/>
            <person name="Sykes S."/>
            <person name="Thomson T."/>
            <person name="Walk T."/>
            <person name="White J."/>
            <person name="Yandava C."/>
            <person name="Burger G."/>
            <person name="Gray M.W."/>
            <person name="Holland P.W.H."/>
            <person name="King N."/>
            <person name="Lang F.B.F."/>
            <person name="Roger A.J."/>
            <person name="Ruiz-Trillo I."/>
            <person name="Lander E."/>
            <person name="Nusbaum C."/>
        </authorList>
    </citation>
    <scope>NUCLEOTIDE SEQUENCE [LARGE SCALE GENOMIC DNA]</scope>
    <source>
        <strain evidence="6 7">ATCC 50062</strain>
    </source>
</reference>
<dbReference type="InterPro" id="IPR036770">
    <property type="entry name" value="Ankyrin_rpt-contain_sf"/>
</dbReference>
<evidence type="ECO:0000313" key="7">
    <source>
        <dbReference type="Proteomes" id="UP000054408"/>
    </source>
</evidence>
<dbReference type="PANTHER" id="PTHR24198">
    <property type="entry name" value="ANKYRIN REPEAT AND PROTEIN KINASE DOMAIN-CONTAINING PROTEIN"/>
    <property type="match status" value="1"/>
</dbReference>
<evidence type="ECO:0000256" key="2">
    <source>
        <dbReference type="ARBA" id="ARBA00023043"/>
    </source>
</evidence>
<proteinExistence type="predicted"/>
<dbReference type="OrthoDB" id="76949at2759"/>
<dbReference type="AlphaFoldDB" id="A0A0L0DKP2"/>
<accession>A0A0L0DKP2</accession>
<feature type="repeat" description="ANK" evidence="3">
    <location>
        <begin position="71"/>
        <end position="97"/>
    </location>
</feature>
<feature type="region of interest" description="Disordered" evidence="4">
    <location>
        <begin position="358"/>
        <end position="393"/>
    </location>
</feature>
<feature type="repeat" description="ANK" evidence="3">
    <location>
        <begin position="267"/>
        <end position="299"/>
    </location>
</feature>
<dbReference type="Gene3D" id="1.25.40.20">
    <property type="entry name" value="Ankyrin repeat-containing domain"/>
    <property type="match status" value="2"/>
</dbReference>
<keyword evidence="1" id="KW-0677">Repeat</keyword>
<protein>
    <submittedName>
        <fullName evidence="6">Ankyrin</fullName>
    </submittedName>
</protein>